<reference evidence="1 2" key="1">
    <citation type="journal article" date="2016" name="Proc. Natl. Acad. Sci. U.S.A.">
        <title>Lipid metabolic changes in an early divergent fungus govern the establishment of a mutualistic symbiosis with endobacteria.</title>
        <authorList>
            <person name="Lastovetsky O.A."/>
            <person name="Gaspar M.L."/>
            <person name="Mondo S.J."/>
            <person name="LaButti K.M."/>
            <person name="Sandor L."/>
            <person name="Grigoriev I.V."/>
            <person name="Henry S.A."/>
            <person name="Pawlowska T.E."/>
        </authorList>
    </citation>
    <scope>NUCLEOTIDE SEQUENCE [LARGE SCALE GENOMIC DNA]</scope>
    <source>
        <strain evidence="1 2">ATCC 11559</strain>
    </source>
</reference>
<organism evidence="1 2">
    <name type="scientific">Rhizopus microsporus</name>
    <dbReference type="NCBI Taxonomy" id="58291"/>
    <lineage>
        <taxon>Eukaryota</taxon>
        <taxon>Fungi</taxon>
        <taxon>Fungi incertae sedis</taxon>
        <taxon>Mucoromycota</taxon>
        <taxon>Mucoromycotina</taxon>
        <taxon>Mucoromycetes</taxon>
        <taxon>Mucorales</taxon>
        <taxon>Mucorineae</taxon>
        <taxon>Rhizopodaceae</taxon>
        <taxon>Rhizopus</taxon>
    </lineage>
</organism>
<protein>
    <submittedName>
        <fullName evidence="1">Uncharacterized protein</fullName>
    </submittedName>
</protein>
<accession>A0A1X0S2V2</accession>
<proteinExistence type="predicted"/>
<sequence>MVKAYLRYEPFAPFGVIASTQSNIVLEEVILWDLEKGTEIARSKESGNKSEMTSIAKSPNNKDYAVNIDYKPFLRLLNQFTIA</sequence>
<dbReference type="EMBL" id="KV921328">
    <property type="protein sequence ID" value="ORE18519.1"/>
    <property type="molecule type" value="Genomic_DNA"/>
</dbReference>
<gene>
    <name evidence="1" type="ORF">BCV71DRAFT_263768</name>
</gene>
<dbReference type="Proteomes" id="UP000242381">
    <property type="component" value="Unassembled WGS sequence"/>
</dbReference>
<evidence type="ECO:0000313" key="1">
    <source>
        <dbReference type="EMBL" id="ORE18519.1"/>
    </source>
</evidence>
<dbReference type="VEuPathDB" id="FungiDB:BCV72DRAFT_64786"/>
<dbReference type="AlphaFoldDB" id="A0A1X0S2V2"/>
<name>A0A1X0S2V2_RHIZD</name>
<evidence type="ECO:0000313" key="2">
    <source>
        <dbReference type="Proteomes" id="UP000242381"/>
    </source>
</evidence>